<dbReference type="PRINTS" id="PR00722">
    <property type="entry name" value="CHYMOTRYPSIN"/>
</dbReference>
<dbReference type="GO" id="GO:0006508">
    <property type="term" value="P:proteolysis"/>
    <property type="evidence" value="ECO:0007669"/>
    <property type="project" value="UniProtKB-KW"/>
</dbReference>
<dbReference type="InterPro" id="IPR001254">
    <property type="entry name" value="Trypsin_dom"/>
</dbReference>
<evidence type="ECO:0000259" key="7">
    <source>
        <dbReference type="PROSITE" id="PS50240"/>
    </source>
</evidence>
<keyword evidence="3" id="KW-0378">Hydrolase</keyword>
<evidence type="ECO:0000256" key="1">
    <source>
        <dbReference type="ARBA" id="ARBA00004239"/>
    </source>
</evidence>
<keyword evidence="2 8" id="KW-0645">Protease</keyword>
<keyword evidence="8" id="KW-0472">Membrane</keyword>
<keyword evidence="8" id="KW-0812">Transmembrane</keyword>
<dbReference type="Pfam" id="PF00089">
    <property type="entry name" value="Trypsin"/>
    <property type="match status" value="1"/>
</dbReference>
<name>A0A1D2MIV2_ORCCI</name>
<dbReference type="InterPro" id="IPR043504">
    <property type="entry name" value="Peptidase_S1_PA_chymotrypsin"/>
</dbReference>
<dbReference type="GO" id="GO:0004252">
    <property type="term" value="F:serine-type endopeptidase activity"/>
    <property type="evidence" value="ECO:0007669"/>
    <property type="project" value="InterPro"/>
</dbReference>
<dbReference type="STRING" id="48709.A0A1D2MIV2"/>
<feature type="domain" description="Peptidase S1" evidence="7">
    <location>
        <begin position="23"/>
        <end position="197"/>
    </location>
</feature>
<evidence type="ECO:0000256" key="5">
    <source>
        <dbReference type="ARBA" id="ARBA00023157"/>
    </source>
</evidence>
<organism evidence="8 9">
    <name type="scientific">Orchesella cincta</name>
    <name type="common">Springtail</name>
    <name type="synonym">Podura cincta</name>
    <dbReference type="NCBI Taxonomy" id="48709"/>
    <lineage>
        <taxon>Eukaryota</taxon>
        <taxon>Metazoa</taxon>
        <taxon>Ecdysozoa</taxon>
        <taxon>Arthropoda</taxon>
        <taxon>Hexapoda</taxon>
        <taxon>Collembola</taxon>
        <taxon>Entomobryomorpha</taxon>
        <taxon>Entomobryoidea</taxon>
        <taxon>Orchesellidae</taxon>
        <taxon>Orchesellinae</taxon>
        <taxon>Orchesella</taxon>
    </lineage>
</organism>
<reference evidence="8 9" key="1">
    <citation type="journal article" date="2016" name="Genome Biol. Evol.">
        <title>Gene Family Evolution Reflects Adaptation to Soil Environmental Stressors in the Genome of the Collembolan Orchesella cincta.</title>
        <authorList>
            <person name="Faddeeva-Vakhrusheva A."/>
            <person name="Derks M.F."/>
            <person name="Anvar S.Y."/>
            <person name="Agamennone V."/>
            <person name="Suring W."/>
            <person name="Smit S."/>
            <person name="van Straalen N.M."/>
            <person name="Roelofs D."/>
        </authorList>
    </citation>
    <scope>NUCLEOTIDE SEQUENCE [LARGE SCALE GENOMIC DNA]</scope>
    <source>
        <tissue evidence="8">Mixed pool</tissue>
    </source>
</reference>
<dbReference type="OrthoDB" id="9028152at2759"/>
<evidence type="ECO:0000313" key="8">
    <source>
        <dbReference type="EMBL" id="ODM92938.1"/>
    </source>
</evidence>
<keyword evidence="4" id="KW-0720">Serine protease</keyword>
<gene>
    <name evidence="8" type="ORF">Ocin01_13739</name>
</gene>
<dbReference type="InterPro" id="IPR009003">
    <property type="entry name" value="Peptidase_S1_PA"/>
</dbReference>
<dbReference type="PROSITE" id="PS50240">
    <property type="entry name" value="TRYPSIN_DOM"/>
    <property type="match status" value="1"/>
</dbReference>
<dbReference type="InterPro" id="IPR051487">
    <property type="entry name" value="Ser/Thr_Proteases_Immune/Dev"/>
</dbReference>
<dbReference type="EMBL" id="LJIJ01001115">
    <property type="protein sequence ID" value="ODM92938.1"/>
    <property type="molecule type" value="Genomic_DNA"/>
</dbReference>
<evidence type="ECO:0000313" key="9">
    <source>
        <dbReference type="Proteomes" id="UP000094527"/>
    </source>
</evidence>
<keyword evidence="9" id="KW-1185">Reference proteome</keyword>
<evidence type="ECO:0000256" key="6">
    <source>
        <dbReference type="ARBA" id="ARBA00024195"/>
    </source>
</evidence>
<dbReference type="AlphaFoldDB" id="A0A1D2MIV2"/>
<dbReference type="SUPFAM" id="SSF50494">
    <property type="entry name" value="Trypsin-like serine proteases"/>
    <property type="match status" value="1"/>
</dbReference>
<dbReference type="SMART" id="SM00020">
    <property type="entry name" value="Tryp_SPc"/>
    <property type="match status" value="1"/>
</dbReference>
<dbReference type="Proteomes" id="UP000094527">
    <property type="component" value="Unassembled WGS sequence"/>
</dbReference>
<dbReference type="InterPro" id="IPR001314">
    <property type="entry name" value="Peptidase_S1A"/>
</dbReference>
<protein>
    <submittedName>
        <fullName evidence="8">Transmembrane protease serine 11D</fullName>
    </submittedName>
</protein>
<dbReference type="Gene3D" id="2.40.10.10">
    <property type="entry name" value="Trypsin-like serine proteases"/>
    <property type="match status" value="1"/>
</dbReference>
<dbReference type="FunFam" id="2.40.10.10:FF:000036">
    <property type="entry name" value="Trypsin beta"/>
    <property type="match status" value="1"/>
</dbReference>
<evidence type="ECO:0000256" key="2">
    <source>
        <dbReference type="ARBA" id="ARBA00022670"/>
    </source>
</evidence>
<dbReference type="CDD" id="cd00190">
    <property type="entry name" value="Tryp_SPc"/>
    <property type="match status" value="1"/>
</dbReference>
<comment type="similarity">
    <text evidence="6">Belongs to the peptidase S1 family. CLIP subfamily.</text>
</comment>
<evidence type="ECO:0000256" key="3">
    <source>
        <dbReference type="ARBA" id="ARBA00022801"/>
    </source>
</evidence>
<dbReference type="GO" id="GO:0005576">
    <property type="term" value="C:extracellular region"/>
    <property type="evidence" value="ECO:0007669"/>
    <property type="project" value="UniProtKB-SubCell"/>
</dbReference>
<proteinExistence type="inferred from homology"/>
<sequence>MEVLLEGAKNAAIGLPPLLRYKYKVEEVVPHPNYNVTSRENDLALIRLSAEIPFNASSEIKPICLPFEDGYGVWDALPKDGETAYLGGWGYGLKNMAAQIEEMDQAAVTIWPKDNCTHSYRGDRAKKITPKHICAYGKAERDACRGDNGGPLMALMTRQRIFFQIGIVSYGPRCGYGVPGVYTRVSEYLSWILDTMDP</sequence>
<accession>A0A1D2MIV2</accession>
<comment type="caution">
    <text evidence="8">The sequence shown here is derived from an EMBL/GenBank/DDBJ whole genome shotgun (WGS) entry which is preliminary data.</text>
</comment>
<keyword evidence="5" id="KW-1015">Disulfide bond</keyword>
<dbReference type="PANTHER" id="PTHR24256">
    <property type="entry name" value="TRYPTASE-RELATED"/>
    <property type="match status" value="1"/>
</dbReference>
<comment type="subcellular location">
    <subcellularLocation>
        <location evidence="1">Secreted</location>
        <location evidence="1">Extracellular space</location>
    </subcellularLocation>
</comment>
<dbReference type="OMA" id="PSHNICT"/>
<evidence type="ECO:0000256" key="4">
    <source>
        <dbReference type="ARBA" id="ARBA00022825"/>
    </source>
</evidence>